<evidence type="ECO:0000259" key="1">
    <source>
        <dbReference type="Pfam" id="PF12728"/>
    </source>
</evidence>
<dbReference type="GO" id="GO:0003677">
    <property type="term" value="F:DNA binding"/>
    <property type="evidence" value="ECO:0007669"/>
    <property type="project" value="UniProtKB-KW"/>
</dbReference>
<dbReference type="NCBIfam" id="TIGR01764">
    <property type="entry name" value="excise"/>
    <property type="match status" value="1"/>
</dbReference>
<dbReference type="PANTHER" id="PTHR34585:SF22">
    <property type="entry name" value="HELIX-TURN-HELIX DOMAIN-CONTAINING PROTEIN"/>
    <property type="match status" value="1"/>
</dbReference>
<feature type="domain" description="Helix-turn-helix" evidence="1">
    <location>
        <begin position="48"/>
        <end position="97"/>
    </location>
</feature>
<sequence>METQLKDLIQNKPSQDEPLRAVLISQIDLETVLETVLSKISANINKKWLTLNEAAEYLRISDRNLRKLAKNSKLPFYKLEGKILFKVSELDKYIEENKVKSLSELIQKAKNGGR</sequence>
<reference evidence="2 3" key="1">
    <citation type="journal article" date="2019" name="ISME J.">
        <title>Insights into ecological role of a new deltaproteobacterial order Candidatus Acidulodesulfobacterales by metagenomics and metatranscriptomics.</title>
        <authorList>
            <person name="Tan S."/>
            <person name="Liu J."/>
            <person name="Fang Y."/>
            <person name="Hedlund B.P."/>
            <person name="Lian Z.H."/>
            <person name="Huang L.Y."/>
            <person name="Li J.T."/>
            <person name="Huang L.N."/>
            <person name="Li W.J."/>
            <person name="Jiang H.C."/>
            <person name="Dong H.L."/>
            <person name="Shu W.S."/>
        </authorList>
    </citation>
    <scope>NUCLEOTIDE SEQUENCE [LARGE SCALE GENOMIC DNA]</scope>
    <source>
        <strain evidence="2">AP2</strain>
    </source>
</reference>
<name>A0A519BH61_ACIG2</name>
<comment type="caution">
    <text evidence="2">The sequence shown here is derived from an EMBL/GenBank/DDBJ whole genome shotgun (WGS) entry which is preliminary data.</text>
</comment>
<dbReference type="SUPFAM" id="SSF46955">
    <property type="entry name" value="Putative DNA-binding domain"/>
    <property type="match status" value="1"/>
</dbReference>
<evidence type="ECO:0000313" key="3">
    <source>
        <dbReference type="Proteomes" id="UP000316562"/>
    </source>
</evidence>
<keyword evidence="2" id="KW-0238">DNA-binding</keyword>
<dbReference type="Proteomes" id="UP000316562">
    <property type="component" value="Unassembled WGS sequence"/>
</dbReference>
<dbReference type="EMBL" id="SGBC01000002">
    <property type="protein sequence ID" value="RZD16600.1"/>
    <property type="molecule type" value="Genomic_DNA"/>
</dbReference>
<dbReference type="InterPro" id="IPR041657">
    <property type="entry name" value="HTH_17"/>
</dbReference>
<proteinExistence type="predicted"/>
<evidence type="ECO:0000313" key="2">
    <source>
        <dbReference type="EMBL" id="RZD16600.1"/>
    </source>
</evidence>
<accession>A0A519BH61</accession>
<dbReference type="AlphaFoldDB" id="A0A519BH61"/>
<dbReference type="InterPro" id="IPR010093">
    <property type="entry name" value="SinI_DNA-bd"/>
</dbReference>
<dbReference type="Pfam" id="PF12728">
    <property type="entry name" value="HTH_17"/>
    <property type="match status" value="1"/>
</dbReference>
<protein>
    <submittedName>
        <fullName evidence="2">DNA-binding protein</fullName>
    </submittedName>
</protein>
<dbReference type="InterPro" id="IPR038148">
    <property type="entry name" value="Tn1545/Tn916_Xis"/>
</dbReference>
<dbReference type="PANTHER" id="PTHR34585">
    <property type="match status" value="1"/>
</dbReference>
<dbReference type="InterPro" id="IPR009061">
    <property type="entry name" value="DNA-bd_dom_put_sf"/>
</dbReference>
<dbReference type="Gene3D" id="3.90.105.50">
    <property type="match status" value="1"/>
</dbReference>
<gene>
    <name evidence="2" type="ORF">EVJ46_06220</name>
</gene>
<organism evidence="2 3">
    <name type="scientific">Acididesulfobacter guangdongensis</name>
    <dbReference type="NCBI Taxonomy" id="2597225"/>
    <lineage>
        <taxon>Bacteria</taxon>
        <taxon>Deltaproteobacteria</taxon>
        <taxon>Candidatus Acidulodesulfobacterales</taxon>
        <taxon>Candidatus Acididesulfobacter</taxon>
    </lineage>
</organism>